<comment type="subcellular location">
    <subcellularLocation>
        <location evidence="2">Cytoplasm</location>
    </subcellularLocation>
</comment>
<evidence type="ECO:0000256" key="2">
    <source>
        <dbReference type="ARBA" id="ARBA00004496"/>
    </source>
</evidence>
<evidence type="ECO:0000256" key="1">
    <source>
        <dbReference type="ARBA" id="ARBA00003041"/>
    </source>
</evidence>
<feature type="region of interest" description="Disordered" evidence="10">
    <location>
        <begin position="271"/>
        <end position="316"/>
    </location>
</feature>
<dbReference type="KEGG" id="hmi:soil367_06940"/>
<keyword evidence="12" id="KW-0966">Cell projection</keyword>
<keyword evidence="13" id="KW-1185">Reference proteome</keyword>
<feature type="domain" description="Flagellar assembly protein FliH/Type III secretion system HrpE" evidence="11">
    <location>
        <begin position="112"/>
        <end position="233"/>
    </location>
</feature>
<gene>
    <name evidence="12" type="ORF">soil367_06940</name>
</gene>
<keyword evidence="12" id="KW-0282">Flagellum</keyword>
<feature type="compositionally biased region" description="Basic and acidic residues" evidence="10">
    <location>
        <begin position="52"/>
        <end position="97"/>
    </location>
</feature>
<evidence type="ECO:0000256" key="4">
    <source>
        <dbReference type="ARBA" id="ARBA00016507"/>
    </source>
</evidence>
<keyword evidence="8" id="KW-0653">Protein transport</keyword>
<evidence type="ECO:0000259" key="11">
    <source>
        <dbReference type="Pfam" id="PF02108"/>
    </source>
</evidence>
<protein>
    <recommendedName>
        <fullName evidence="4">Flagellar assembly protein FliH</fullName>
    </recommendedName>
</protein>
<dbReference type="OrthoDB" id="8480773at2"/>
<dbReference type="GO" id="GO:0071973">
    <property type="term" value="P:bacterial-type flagellum-dependent cell motility"/>
    <property type="evidence" value="ECO:0007669"/>
    <property type="project" value="InterPro"/>
</dbReference>
<comment type="similarity">
    <text evidence="3">Belongs to the FliH family.</text>
</comment>
<dbReference type="PRINTS" id="PR01003">
    <property type="entry name" value="FLGFLIH"/>
</dbReference>
<sequence length="316" mass="35013">MKKNPSDRIPSSDLTAYERWELPLLDARGNEVWVHDDDMDLKPLTAEDLENIRREAAEDGAREGREQGYKEGFEKGRAEGHPEGRSQGYEEGRKTGQEEAQAARSGEIAARLDQLQAVMGELLDPLERNTKNLETALLNLTLSLARAVIHRELQLDSSQVKAVLKQAIAALPNSDEAIRIYINPADAEWVKDVAARFEAGSRIVEDESVLPGGCRVENRNSLVDLTVEKRFQKAVQAMLDRQLRGGDAPEQNELNALMGEMTDFHRDVLESAPDALLQDEKSDSGLSTTETDKAPDPDPANASGQSERADHEPPRQ</sequence>
<dbReference type="PANTHER" id="PTHR34982">
    <property type="entry name" value="YOP PROTEINS TRANSLOCATION PROTEIN L"/>
    <property type="match status" value="1"/>
</dbReference>
<dbReference type="InterPro" id="IPR051472">
    <property type="entry name" value="T3SS_Stator/FliH"/>
</dbReference>
<keyword evidence="12" id="KW-0969">Cilium</keyword>
<accession>A0A4P7XHG4</accession>
<dbReference type="SUPFAM" id="SSF160527">
    <property type="entry name" value="V-type ATPase subunit E-like"/>
    <property type="match status" value="1"/>
</dbReference>
<dbReference type="GO" id="GO:0003774">
    <property type="term" value="F:cytoskeletal motor activity"/>
    <property type="evidence" value="ECO:0007669"/>
    <property type="project" value="InterPro"/>
</dbReference>
<dbReference type="GO" id="GO:0009288">
    <property type="term" value="C:bacterial-type flagellum"/>
    <property type="evidence" value="ECO:0007669"/>
    <property type="project" value="InterPro"/>
</dbReference>
<evidence type="ECO:0000313" key="12">
    <source>
        <dbReference type="EMBL" id="QCF25672.1"/>
    </source>
</evidence>
<dbReference type="GO" id="GO:0044781">
    <property type="term" value="P:bacterial-type flagellum organization"/>
    <property type="evidence" value="ECO:0007669"/>
    <property type="project" value="UniProtKB-KW"/>
</dbReference>
<dbReference type="InterPro" id="IPR000563">
    <property type="entry name" value="Flag_FliH"/>
</dbReference>
<dbReference type="Pfam" id="PF02108">
    <property type="entry name" value="FliH"/>
    <property type="match status" value="1"/>
</dbReference>
<evidence type="ECO:0000313" key="13">
    <source>
        <dbReference type="Proteomes" id="UP000298049"/>
    </source>
</evidence>
<dbReference type="GO" id="GO:0015031">
    <property type="term" value="P:protein transport"/>
    <property type="evidence" value="ECO:0007669"/>
    <property type="project" value="UniProtKB-KW"/>
</dbReference>
<evidence type="ECO:0000256" key="7">
    <source>
        <dbReference type="ARBA" id="ARBA00022795"/>
    </source>
</evidence>
<evidence type="ECO:0000256" key="10">
    <source>
        <dbReference type="SAM" id="MobiDB-lite"/>
    </source>
</evidence>
<evidence type="ECO:0000256" key="8">
    <source>
        <dbReference type="ARBA" id="ARBA00022927"/>
    </source>
</evidence>
<keyword evidence="5" id="KW-0813">Transport</keyword>
<dbReference type="RefSeq" id="WP_136548189.1">
    <property type="nucleotide sequence ID" value="NZ_CP031093.1"/>
</dbReference>
<dbReference type="AlphaFoldDB" id="A0A4P7XHG4"/>
<keyword evidence="9" id="KW-1006">Bacterial flagellum protein export</keyword>
<evidence type="ECO:0000256" key="9">
    <source>
        <dbReference type="ARBA" id="ARBA00023225"/>
    </source>
</evidence>
<dbReference type="Proteomes" id="UP000298049">
    <property type="component" value="Chromosome"/>
</dbReference>
<comment type="function">
    <text evidence="1">Needed for flagellar regrowth and assembly.</text>
</comment>
<dbReference type="InterPro" id="IPR018035">
    <property type="entry name" value="Flagellar_FliH/T3SS_HrpE"/>
</dbReference>
<evidence type="ECO:0000256" key="3">
    <source>
        <dbReference type="ARBA" id="ARBA00006602"/>
    </source>
</evidence>
<dbReference type="EMBL" id="CP031093">
    <property type="protein sequence ID" value="QCF25672.1"/>
    <property type="molecule type" value="Genomic_DNA"/>
</dbReference>
<feature type="compositionally biased region" description="Basic and acidic residues" evidence="10">
    <location>
        <begin position="307"/>
        <end position="316"/>
    </location>
</feature>
<keyword evidence="6" id="KW-0963">Cytoplasm</keyword>
<feature type="region of interest" description="Disordered" evidence="10">
    <location>
        <begin position="52"/>
        <end position="103"/>
    </location>
</feature>
<keyword evidence="7" id="KW-1005">Bacterial flagellum biogenesis</keyword>
<evidence type="ECO:0000256" key="6">
    <source>
        <dbReference type="ARBA" id="ARBA00022490"/>
    </source>
</evidence>
<reference evidence="12 13" key="1">
    <citation type="submission" date="2018-07" db="EMBL/GenBank/DDBJ databases">
        <title>Marsedoiliclastica nanhaica gen. nov. sp. nov., a novel marine hydrocarbonoclastic bacterium isolated from an in-situ enriched hydrocarbon-degrading consortium in deep-sea sediment.</title>
        <authorList>
            <person name="Dong C."/>
            <person name="Ma T."/>
            <person name="Liu R."/>
            <person name="Shao Z."/>
        </authorList>
    </citation>
    <scope>NUCLEOTIDE SEQUENCE [LARGE SCALE GENOMIC DNA]</scope>
    <source>
        <strain evidence="13">soil36-7</strain>
    </source>
</reference>
<dbReference type="GO" id="GO:0005829">
    <property type="term" value="C:cytosol"/>
    <property type="evidence" value="ECO:0007669"/>
    <property type="project" value="TreeGrafter"/>
</dbReference>
<proteinExistence type="inferred from homology"/>
<evidence type="ECO:0000256" key="5">
    <source>
        <dbReference type="ARBA" id="ARBA00022448"/>
    </source>
</evidence>
<dbReference type="PANTHER" id="PTHR34982:SF1">
    <property type="entry name" value="FLAGELLAR ASSEMBLY PROTEIN FLIH"/>
    <property type="match status" value="1"/>
</dbReference>
<name>A0A4P7XHG4_9ALTE</name>
<organism evidence="12 13">
    <name type="scientific">Hydrocarboniclastica marina</name>
    <dbReference type="NCBI Taxonomy" id="2259620"/>
    <lineage>
        <taxon>Bacteria</taxon>
        <taxon>Pseudomonadati</taxon>
        <taxon>Pseudomonadota</taxon>
        <taxon>Gammaproteobacteria</taxon>
        <taxon>Alteromonadales</taxon>
        <taxon>Alteromonadaceae</taxon>
        <taxon>Hydrocarboniclastica</taxon>
    </lineage>
</organism>